<proteinExistence type="predicted"/>
<comment type="caution">
    <text evidence="1">The sequence shown here is derived from an EMBL/GenBank/DDBJ whole genome shotgun (WGS) entry which is preliminary data.</text>
</comment>
<reference evidence="1 2" key="1">
    <citation type="journal article" date="2022" name="bioRxiv">
        <title>Genomics of Preaxostyla Flagellates Illuminates Evolutionary Transitions and the Path Towards Mitochondrial Loss.</title>
        <authorList>
            <person name="Novak L.V.F."/>
            <person name="Treitli S.C."/>
            <person name="Pyrih J."/>
            <person name="Halakuc P."/>
            <person name="Pipaliya S.V."/>
            <person name="Vacek V."/>
            <person name="Brzon O."/>
            <person name="Soukal P."/>
            <person name="Eme L."/>
            <person name="Dacks J.B."/>
            <person name="Karnkowska A."/>
            <person name="Elias M."/>
            <person name="Hampl V."/>
        </authorList>
    </citation>
    <scope>NUCLEOTIDE SEQUENCE [LARGE SCALE GENOMIC DNA]</scope>
    <source>
        <strain evidence="1">NAU3</strain>
        <tissue evidence="1">Gut</tissue>
    </source>
</reference>
<keyword evidence="2" id="KW-1185">Reference proteome</keyword>
<organism evidence="1 2">
    <name type="scientific">Blattamonas nauphoetae</name>
    <dbReference type="NCBI Taxonomy" id="2049346"/>
    <lineage>
        <taxon>Eukaryota</taxon>
        <taxon>Metamonada</taxon>
        <taxon>Preaxostyla</taxon>
        <taxon>Oxymonadida</taxon>
        <taxon>Blattamonas</taxon>
    </lineage>
</organism>
<gene>
    <name evidence="1" type="ORF">BLNAU_1564</name>
</gene>
<dbReference type="EMBL" id="JARBJD010000006">
    <property type="protein sequence ID" value="KAK2963521.1"/>
    <property type="molecule type" value="Genomic_DNA"/>
</dbReference>
<evidence type="ECO:0000313" key="2">
    <source>
        <dbReference type="Proteomes" id="UP001281761"/>
    </source>
</evidence>
<protein>
    <submittedName>
        <fullName evidence="1">Uncharacterized protein</fullName>
    </submittedName>
</protein>
<name>A0ABQ9YID4_9EUKA</name>
<sequence>MTAIDEKKATSTRSPCADCSAFLNWNEAKLVTKSEKPVVFLSLVATVKLQLAFDDTLETKAVKLLESVDPASEESADDFLNNLASTFDDSSES</sequence>
<evidence type="ECO:0000313" key="1">
    <source>
        <dbReference type="EMBL" id="KAK2963521.1"/>
    </source>
</evidence>
<accession>A0ABQ9YID4</accession>
<dbReference type="Proteomes" id="UP001281761">
    <property type="component" value="Unassembled WGS sequence"/>
</dbReference>